<feature type="transmembrane region" description="Helical" evidence="1">
    <location>
        <begin position="169"/>
        <end position="191"/>
    </location>
</feature>
<dbReference type="Proteomes" id="UP001236258">
    <property type="component" value="Unassembled WGS sequence"/>
</dbReference>
<feature type="transmembrane region" description="Helical" evidence="1">
    <location>
        <begin position="47"/>
        <end position="67"/>
    </location>
</feature>
<evidence type="ECO:0008006" key="4">
    <source>
        <dbReference type="Google" id="ProtNLM"/>
    </source>
</evidence>
<keyword evidence="3" id="KW-1185">Reference proteome</keyword>
<accession>A0ABT9GQV1</accession>
<gene>
    <name evidence="2" type="ORF">Q3O59_09930</name>
</gene>
<evidence type="ECO:0000313" key="3">
    <source>
        <dbReference type="Proteomes" id="UP001236258"/>
    </source>
</evidence>
<organism evidence="2 3">
    <name type="scientific">Alkalimonas delamerensis</name>
    <dbReference type="NCBI Taxonomy" id="265981"/>
    <lineage>
        <taxon>Bacteria</taxon>
        <taxon>Pseudomonadati</taxon>
        <taxon>Pseudomonadota</taxon>
        <taxon>Gammaproteobacteria</taxon>
        <taxon>Alkalimonas</taxon>
    </lineage>
</organism>
<keyword evidence="1" id="KW-0472">Membrane</keyword>
<feature type="transmembrane region" description="Helical" evidence="1">
    <location>
        <begin position="127"/>
        <end position="157"/>
    </location>
</feature>
<protein>
    <recommendedName>
        <fullName evidence="4">DUF624 domain-containing protein</fullName>
    </recommendedName>
</protein>
<reference evidence="2 3" key="1">
    <citation type="submission" date="2023-08" db="EMBL/GenBank/DDBJ databases">
        <authorList>
            <person name="Joshi A."/>
            <person name="Thite S."/>
        </authorList>
    </citation>
    <scope>NUCLEOTIDE SEQUENCE [LARGE SCALE GENOMIC DNA]</scope>
    <source>
        <strain evidence="2 3">1E1</strain>
    </source>
</reference>
<feature type="transmembrane region" description="Helical" evidence="1">
    <location>
        <begin position="96"/>
        <end position="115"/>
    </location>
</feature>
<keyword evidence="1" id="KW-0812">Transmembrane</keyword>
<evidence type="ECO:0000256" key="1">
    <source>
        <dbReference type="SAM" id="Phobius"/>
    </source>
</evidence>
<feature type="transmembrane region" description="Helical" evidence="1">
    <location>
        <begin position="21"/>
        <end position="41"/>
    </location>
</feature>
<name>A0ABT9GQV1_9GAMM</name>
<dbReference type="EMBL" id="JAUZVY010000003">
    <property type="protein sequence ID" value="MDP4529350.1"/>
    <property type="molecule type" value="Genomic_DNA"/>
</dbReference>
<keyword evidence="1" id="KW-1133">Transmembrane helix</keyword>
<dbReference type="RefSeq" id="WP_305945432.1">
    <property type="nucleotide sequence ID" value="NZ_JAUZVY010000003.1"/>
</dbReference>
<proteinExistence type="predicted"/>
<comment type="caution">
    <text evidence="2">The sequence shown here is derived from an EMBL/GenBank/DDBJ whole genome shotgun (WGS) entry which is preliminary data.</text>
</comment>
<evidence type="ECO:0000313" key="2">
    <source>
        <dbReference type="EMBL" id="MDP4529350.1"/>
    </source>
</evidence>
<sequence>MFELIRRRPVLSAVYWVKDAWQLFAQAPWLWIQLTSFALLLNLVGRFNSLLLILAIFLNPFITAGFYKVVVAIQRQEAASFALLFKPLQQPEYRPLFLRLAGLNFLLAIPLSLFYEFLVQQVEAETVQFSLVFLFVFCTAIVWMMFSYAVAIVYFLAEKRLLSALMASLVACWRNLVPLILFGIIALALSLATVPTFLLGMILVMPLLRIAFFLSFEDIFSFDPKQGRGQDSEPPAADDVLEV</sequence>